<dbReference type="Proteomes" id="UP000268094">
    <property type="component" value="Unassembled WGS sequence"/>
</dbReference>
<comment type="caution">
    <text evidence="3">The sequence shown here is derived from an EMBL/GenBank/DDBJ whole genome shotgun (WGS) entry which is preliminary data.</text>
</comment>
<dbReference type="Pfam" id="PF01841">
    <property type="entry name" value="Transglut_core"/>
    <property type="match status" value="1"/>
</dbReference>
<evidence type="ECO:0000259" key="2">
    <source>
        <dbReference type="Pfam" id="PF01841"/>
    </source>
</evidence>
<feature type="region of interest" description="Disordered" evidence="1">
    <location>
        <begin position="1"/>
        <end position="28"/>
    </location>
</feature>
<dbReference type="InterPro" id="IPR002931">
    <property type="entry name" value="Transglutaminase-like"/>
</dbReference>
<dbReference type="InterPro" id="IPR038765">
    <property type="entry name" value="Papain-like_cys_pep_sf"/>
</dbReference>
<protein>
    <submittedName>
        <fullName evidence="3">Transglutaminase domain-containing protein</fullName>
    </submittedName>
</protein>
<dbReference type="RefSeq" id="WP_120540582.1">
    <property type="nucleotide sequence ID" value="NZ_RAVZ01000054.1"/>
</dbReference>
<name>A0A3A8JJ65_9BACT</name>
<gene>
    <name evidence="3" type="ORF">D7V88_11040</name>
</gene>
<organism evidence="3 4">
    <name type="scientific">Corallococcus terminator</name>
    <dbReference type="NCBI Taxonomy" id="2316733"/>
    <lineage>
        <taxon>Bacteria</taxon>
        <taxon>Pseudomonadati</taxon>
        <taxon>Myxococcota</taxon>
        <taxon>Myxococcia</taxon>
        <taxon>Myxococcales</taxon>
        <taxon>Cystobacterineae</taxon>
        <taxon>Myxococcaceae</taxon>
        <taxon>Corallococcus</taxon>
    </lineage>
</organism>
<dbReference type="SUPFAM" id="SSF54001">
    <property type="entry name" value="Cysteine proteinases"/>
    <property type="match status" value="1"/>
</dbReference>
<accession>A0A3A8JJ65</accession>
<dbReference type="EMBL" id="RAVZ01000054">
    <property type="protein sequence ID" value="RKG90531.1"/>
    <property type="molecule type" value="Genomic_DNA"/>
</dbReference>
<feature type="domain" description="Transglutaminase-like" evidence="2">
    <location>
        <begin position="153"/>
        <end position="238"/>
    </location>
</feature>
<evidence type="ECO:0000313" key="3">
    <source>
        <dbReference type="EMBL" id="RKG90531.1"/>
    </source>
</evidence>
<feature type="compositionally biased region" description="Polar residues" evidence="1">
    <location>
        <begin position="104"/>
        <end position="138"/>
    </location>
</feature>
<evidence type="ECO:0000313" key="4">
    <source>
        <dbReference type="Proteomes" id="UP000268094"/>
    </source>
</evidence>
<feature type="compositionally biased region" description="Polar residues" evidence="1">
    <location>
        <begin position="9"/>
        <end position="19"/>
    </location>
</feature>
<dbReference type="Gene3D" id="3.10.620.30">
    <property type="match status" value="1"/>
</dbReference>
<feature type="region of interest" description="Disordered" evidence="1">
    <location>
        <begin position="68"/>
        <end position="152"/>
    </location>
</feature>
<dbReference type="AlphaFoldDB" id="A0A3A8JJ65"/>
<proteinExistence type="predicted"/>
<reference evidence="4" key="1">
    <citation type="submission" date="2018-09" db="EMBL/GenBank/DDBJ databases">
        <authorList>
            <person name="Livingstone P.G."/>
            <person name="Whitworth D.E."/>
        </authorList>
    </citation>
    <scope>NUCLEOTIDE SEQUENCE [LARGE SCALE GENOMIC DNA]</scope>
    <source>
        <strain evidence="4">CA054A</strain>
    </source>
</reference>
<sequence>MALAPLSRPSVSSSFTQRPSGVAQGCGGAGQQVVVKVVNGSGAPRQEQGAGTLPPELSSLLRQLGVSPKDIQGLTDSLGGSKQVAPRQFQQSYHRDSFEPSKGQGRSAQKAQPVPQNTPAVQQQKTLAPQGTASTPTQDAKGPASGKGAEQVAQDIAREATSWKYDYTGGKSWQSAMDNAANFDTSKAGVCVDMAIEAEQRFEKEGVEAHVVFGKTAEGGHAWVEFKGDDGKWQAFDPTAAACTKKADDAITPYEGGPYHYQGVDETHEAVA</sequence>
<evidence type="ECO:0000256" key="1">
    <source>
        <dbReference type="SAM" id="MobiDB-lite"/>
    </source>
</evidence>
<keyword evidence="4" id="KW-1185">Reference proteome</keyword>
<dbReference type="OrthoDB" id="5515097at2"/>